<evidence type="ECO:0000256" key="1">
    <source>
        <dbReference type="SAM" id="MobiDB-lite"/>
    </source>
</evidence>
<dbReference type="InterPro" id="IPR008042">
    <property type="entry name" value="Retrotrans_Pao"/>
</dbReference>
<reference evidence="3" key="2">
    <citation type="submission" date="2025-05" db="UniProtKB">
        <authorList>
            <consortium name="EnsemblMetazoa"/>
        </authorList>
    </citation>
    <scope>IDENTIFICATION</scope>
    <source>
        <strain evidence="3">Foshan</strain>
    </source>
</reference>
<feature type="region of interest" description="Disordered" evidence="1">
    <location>
        <begin position="919"/>
        <end position="943"/>
    </location>
</feature>
<reference evidence="4" key="1">
    <citation type="journal article" date="2015" name="Proc. Natl. Acad. Sci. U.S.A.">
        <title>Genome sequence of the Asian Tiger mosquito, Aedes albopictus, reveals insights into its biology, genetics, and evolution.</title>
        <authorList>
            <person name="Chen X.G."/>
            <person name="Jiang X."/>
            <person name="Gu J."/>
            <person name="Xu M."/>
            <person name="Wu Y."/>
            <person name="Deng Y."/>
            <person name="Zhang C."/>
            <person name="Bonizzoni M."/>
            <person name="Dermauw W."/>
            <person name="Vontas J."/>
            <person name="Armbruster P."/>
            <person name="Huang X."/>
            <person name="Yang Y."/>
            <person name="Zhang H."/>
            <person name="He W."/>
            <person name="Peng H."/>
            <person name="Liu Y."/>
            <person name="Wu K."/>
            <person name="Chen J."/>
            <person name="Lirakis M."/>
            <person name="Topalis P."/>
            <person name="Van Leeuwen T."/>
            <person name="Hall A.B."/>
            <person name="Jiang X."/>
            <person name="Thorpe C."/>
            <person name="Mueller R.L."/>
            <person name="Sun C."/>
            <person name="Waterhouse R.M."/>
            <person name="Yan G."/>
            <person name="Tu Z.J."/>
            <person name="Fang X."/>
            <person name="James A.A."/>
        </authorList>
    </citation>
    <scope>NUCLEOTIDE SEQUENCE [LARGE SCALE GENOMIC DNA]</scope>
    <source>
        <strain evidence="4">Foshan</strain>
    </source>
</reference>
<evidence type="ECO:0000313" key="4">
    <source>
        <dbReference type="Proteomes" id="UP000069940"/>
    </source>
</evidence>
<dbReference type="Pfam" id="PF18701">
    <property type="entry name" value="DUF5641"/>
    <property type="match status" value="1"/>
</dbReference>
<name>A0ABM1YHJ0_AEDAL</name>
<organism evidence="3 4">
    <name type="scientific">Aedes albopictus</name>
    <name type="common">Asian tiger mosquito</name>
    <name type="synonym">Stegomyia albopicta</name>
    <dbReference type="NCBI Taxonomy" id="7160"/>
    <lineage>
        <taxon>Eukaryota</taxon>
        <taxon>Metazoa</taxon>
        <taxon>Ecdysozoa</taxon>
        <taxon>Arthropoda</taxon>
        <taxon>Hexapoda</taxon>
        <taxon>Insecta</taxon>
        <taxon>Pterygota</taxon>
        <taxon>Neoptera</taxon>
        <taxon>Endopterygota</taxon>
        <taxon>Diptera</taxon>
        <taxon>Nematocera</taxon>
        <taxon>Culicoidea</taxon>
        <taxon>Culicidae</taxon>
        <taxon>Culicinae</taxon>
        <taxon>Aedini</taxon>
        <taxon>Aedes</taxon>
        <taxon>Stegomyia</taxon>
    </lineage>
</organism>
<keyword evidence="4" id="KW-1185">Reference proteome</keyword>
<proteinExistence type="predicted"/>
<dbReference type="InterPro" id="IPR040676">
    <property type="entry name" value="DUF5641"/>
</dbReference>
<sequence>MYRQVLVSDQDQPLTRIVWRDHPDLPLKIYQLLTVTYGTSCAPFLAIRVLQKLADDEEQRFPLAALVLRRDFYVDNLLTGSNDTSSLATTCKQLIAILASAGLPLRQWSSNNQTVLDAIPPELRETETLLDLDHEASVTTLGLRWEPATDLLSFKQPKWKEYSTLTKREILSQISSLFDPLGLIGPTISKAKILLQSLWKLHLDWDTPVPPAVVSEWLDIQQKFTGLVHLRIPRHVLRPGYARLEVHGFSDASEAAYGACLFLRSISSAGSCTVRLLLSKSKVAPVDTKSIPRLELCAAHLLAKLLAHAMDSVEISATVYLWTDSTIVLDWLAATPSSWKTFVANRVAEIQDLTTHAVWSHVPSKDNPADLISRGMTLDELASQSLWWHGPAWLGALDIPWPAKYATSKSTSLEARKIIAFSAVGDDSSCDLVLRYSSLRSLLRIGAIIRRFRDNCFRHKNQQERVVGPLTATEIDQTLLALIRQAQYEHFEKEMRQLSSNANVDRKSKLRFLNPQLVDGVIRLGGRLHNASIPNDEKYPILLPAKHRLTDLIKYWPLGGRNLVRKIVHQCVTCARARPKPLEQLMGQLPPVRVTQAYPFENVGIDLAGPLYVHPAIRSRNSPLAKMYIVVYVCLVTKAAHLDLVSDLTTEAFIASLRRFASRRGRPVHIYCDNATNFVGARRELKELHKLFLSQQHKESVARECGDDGIQFHFIPPRSPSFGGIWEACVKSVKTLLRKILGNAHLTESELQTALVQVEAMLNSRPITPLPDDPSEERALTPGHFLIGRPLNAIPDPDLQDVPENRLSRYQRVQQLAGHFWSRWHKEYLATLQIRYRWTEALDNLAVGSIVVLKEEKIPPLKWPLGRVVSVHPGSDGRLILPPSSLMPRIRQTLTIAQGTEPPDVIPALARETEPLDEIPALAQGTESPDEFPVPTRGNESPDEFLAHARGYRAVPGASVKS</sequence>
<dbReference type="PROSITE" id="PS50994">
    <property type="entry name" value="INTEGRASE"/>
    <property type="match status" value="1"/>
</dbReference>
<dbReference type="Pfam" id="PF05380">
    <property type="entry name" value="Peptidase_A17"/>
    <property type="match status" value="1"/>
</dbReference>
<dbReference type="SUPFAM" id="SSF53098">
    <property type="entry name" value="Ribonuclease H-like"/>
    <property type="match status" value="1"/>
</dbReference>
<dbReference type="RefSeq" id="XP_062704582.1">
    <property type="nucleotide sequence ID" value="XM_062848598.1"/>
</dbReference>
<dbReference type="SUPFAM" id="SSF56672">
    <property type="entry name" value="DNA/RNA polymerases"/>
    <property type="match status" value="1"/>
</dbReference>
<dbReference type="GeneID" id="134286899"/>
<dbReference type="InterPro" id="IPR036397">
    <property type="entry name" value="RNaseH_sf"/>
</dbReference>
<dbReference type="EnsemblMetazoa" id="AALFPA23_009202.R12632">
    <property type="protein sequence ID" value="AALFPA23_009202.P12632"/>
    <property type="gene ID" value="AALFPA23_009202"/>
</dbReference>
<accession>A0ABM1YHJ0</accession>
<dbReference type="InterPro" id="IPR043502">
    <property type="entry name" value="DNA/RNA_pol_sf"/>
</dbReference>
<dbReference type="InterPro" id="IPR001584">
    <property type="entry name" value="Integrase_cat-core"/>
</dbReference>
<dbReference type="InterPro" id="IPR012337">
    <property type="entry name" value="RNaseH-like_sf"/>
</dbReference>
<feature type="domain" description="Integrase catalytic" evidence="2">
    <location>
        <begin position="595"/>
        <end position="790"/>
    </location>
</feature>
<protein>
    <recommendedName>
        <fullName evidence="2">Integrase catalytic domain-containing protein</fullName>
    </recommendedName>
</protein>
<dbReference type="Gene3D" id="3.30.420.10">
    <property type="entry name" value="Ribonuclease H-like superfamily/Ribonuclease H"/>
    <property type="match status" value="1"/>
</dbReference>
<evidence type="ECO:0000313" key="3">
    <source>
        <dbReference type="EnsemblMetazoa" id="AALFPA23_009202.P12632"/>
    </source>
</evidence>
<evidence type="ECO:0000259" key="2">
    <source>
        <dbReference type="PROSITE" id="PS50994"/>
    </source>
</evidence>
<dbReference type="PANTHER" id="PTHR47331">
    <property type="entry name" value="PHD-TYPE DOMAIN-CONTAINING PROTEIN"/>
    <property type="match status" value="1"/>
</dbReference>
<dbReference type="PANTHER" id="PTHR47331:SF4">
    <property type="entry name" value="PEPTIDASE S1 DOMAIN-CONTAINING PROTEIN"/>
    <property type="match status" value="1"/>
</dbReference>
<dbReference type="Proteomes" id="UP000069940">
    <property type="component" value="Unassembled WGS sequence"/>
</dbReference>